<dbReference type="EMBL" id="GDID01006951">
    <property type="protein sequence ID" value="JAP89655.1"/>
    <property type="molecule type" value="Transcribed_RNA"/>
</dbReference>
<reference evidence="1" key="1">
    <citation type="submission" date="2015-07" db="EMBL/GenBank/DDBJ databases">
        <title>Adaptation to a free-living lifestyle via gene acquisitions in the diplomonad Trepomonas sp. PC1.</title>
        <authorList>
            <person name="Xu F."/>
            <person name="Jerlstrom-Hultqvist J."/>
            <person name="Kolisko M."/>
            <person name="Simpson A.G.B."/>
            <person name="Roger A.J."/>
            <person name="Svard S.G."/>
            <person name="Andersson J.O."/>
        </authorList>
    </citation>
    <scope>NUCLEOTIDE SEQUENCE</scope>
    <source>
        <strain evidence="1">PC1</strain>
    </source>
</reference>
<proteinExistence type="predicted"/>
<name>A0A146K148_9EUKA</name>
<feature type="non-terminal residue" evidence="1">
    <location>
        <position position="1"/>
    </location>
</feature>
<dbReference type="AlphaFoldDB" id="A0A146K148"/>
<sequence>QGYYIKLSDKLITSIYPKISNYLQIQQKDVDQALQKIMLSAEEDSPKSAIMKLIYFGKQPQPLFECLQYFDTQIQEIDEEQSKVCKRILHQIMNPVYEPSSSQDFIKQIPVQKYNLQLIPGDLQVAYAIIGISNLFAARLIKNPKQILKPCQLQGRLRTANVCSNQSADYKYIQNSQFITINHQQYKNATSQNSLLLASKMYVIPLGMHYLQSPGQDFCYCVKENLLQIYKLPHCTIYDELYIGSVSCIEAGPSSFIQFDNTNEFFVGRKYGCVDLITYNAIKRTSIQIAYFPVGEEVQQLFYNNQWGILAIQTPFKITLVMVPHMQKLIEIPVGDVVDVQFASRYPLIFIQERMKLRIINFRLLQESAEIEEGFLACCYCDELDQLVVAKNFLIMKIMDVNKLHLTAKKWEIKLIGQIEAETEQVHVKKIWITDTEVWMRVNDNQIQAFNLDRV</sequence>
<gene>
    <name evidence="1" type="ORF">TPC1_30850</name>
</gene>
<accession>A0A146K148</accession>
<protein>
    <submittedName>
        <fullName evidence="1">Uncharacterized protein</fullName>
    </submittedName>
</protein>
<organism evidence="1">
    <name type="scientific">Trepomonas sp. PC1</name>
    <dbReference type="NCBI Taxonomy" id="1076344"/>
    <lineage>
        <taxon>Eukaryota</taxon>
        <taxon>Metamonada</taxon>
        <taxon>Diplomonadida</taxon>
        <taxon>Hexamitidae</taxon>
        <taxon>Hexamitinae</taxon>
        <taxon>Trepomonas</taxon>
    </lineage>
</organism>
<evidence type="ECO:0000313" key="1">
    <source>
        <dbReference type="EMBL" id="JAP89655.1"/>
    </source>
</evidence>